<dbReference type="Gene3D" id="3.40.50.2300">
    <property type="match status" value="1"/>
</dbReference>
<keyword evidence="6" id="KW-0804">Transcription</keyword>
<feature type="domain" description="CCT" evidence="12">
    <location>
        <begin position="672"/>
        <end position="714"/>
    </location>
</feature>
<evidence type="ECO:0000256" key="9">
    <source>
        <dbReference type="PROSITE-ProRule" id="PRU00357"/>
    </source>
</evidence>
<comment type="caution">
    <text evidence="8">Lacks conserved residue(s) required for the propagation of feature annotation.</text>
</comment>
<dbReference type="SUPFAM" id="SSF52172">
    <property type="entry name" value="CheY-like"/>
    <property type="match status" value="1"/>
</dbReference>
<evidence type="ECO:0000256" key="8">
    <source>
        <dbReference type="PROSITE-ProRule" id="PRU00169"/>
    </source>
</evidence>
<dbReference type="GO" id="GO:0010017">
    <property type="term" value="P:red or far-red light signaling pathway"/>
    <property type="evidence" value="ECO:0007669"/>
    <property type="project" value="UniProtKB-ARBA"/>
</dbReference>
<dbReference type="GO" id="GO:0009736">
    <property type="term" value="P:cytokinin-activated signaling pathway"/>
    <property type="evidence" value="ECO:0007669"/>
    <property type="project" value="InterPro"/>
</dbReference>
<dbReference type="Proteomes" id="UP000516437">
    <property type="component" value="Unassembled WGS sequence"/>
</dbReference>
<dbReference type="AlphaFoldDB" id="A0A6A1UIR7"/>
<keyword evidence="4" id="KW-0805">Transcription regulation</keyword>
<dbReference type="InterPro" id="IPR045279">
    <property type="entry name" value="ARR-like"/>
</dbReference>
<feature type="region of interest" description="Disordered" evidence="10">
    <location>
        <begin position="428"/>
        <end position="482"/>
    </location>
</feature>
<evidence type="ECO:0000256" key="4">
    <source>
        <dbReference type="ARBA" id="ARBA00023015"/>
    </source>
</evidence>
<keyword evidence="14" id="KW-1185">Reference proteome</keyword>
<feature type="region of interest" description="Disordered" evidence="10">
    <location>
        <begin position="162"/>
        <end position="245"/>
    </location>
</feature>
<feature type="domain" description="Response regulatory" evidence="11">
    <location>
        <begin position="40"/>
        <end position="158"/>
    </location>
</feature>
<evidence type="ECO:0000256" key="2">
    <source>
        <dbReference type="ARBA" id="ARBA00010330"/>
    </source>
</evidence>
<feature type="region of interest" description="Disordered" evidence="10">
    <location>
        <begin position="522"/>
        <end position="577"/>
    </location>
</feature>
<dbReference type="OrthoDB" id="60033at2759"/>
<dbReference type="SMART" id="SM00448">
    <property type="entry name" value="REC"/>
    <property type="match status" value="1"/>
</dbReference>
<dbReference type="PANTHER" id="PTHR43874">
    <property type="entry name" value="TWO-COMPONENT RESPONSE REGULATOR"/>
    <property type="match status" value="1"/>
</dbReference>
<dbReference type="InterPro" id="IPR010402">
    <property type="entry name" value="CCT_domain"/>
</dbReference>
<dbReference type="PANTHER" id="PTHR43874:SF117">
    <property type="entry name" value="TWO-COMPONENT RESPONSE REGULATOR-LIKE APRR3"/>
    <property type="match status" value="1"/>
</dbReference>
<feature type="compositionally biased region" description="Polar residues" evidence="10">
    <location>
        <begin position="443"/>
        <end position="452"/>
    </location>
</feature>
<accession>A0A6A1UIR7</accession>
<evidence type="ECO:0000256" key="10">
    <source>
        <dbReference type="SAM" id="MobiDB-lite"/>
    </source>
</evidence>
<feature type="compositionally biased region" description="Polar residues" evidence="10">
    <location>
        <begin position="539"/>
        <end position="550"/>
    </location>
</feature>
<feature type="compositionally biased region" description="Low complexity" evidence="10">
    <location>
        <begin position="163"/>
        <end position="172"/>
    </location>
</feature>
<dbReference type="Pfam" id="PF00072">
    <property type="entry name" value="Response_reg"/>
    <property type="match status" value="1"/>
</dbReference>
<evidence type="ECO:0000313" key="14">
    <source>
        <dbReference type="Proteomes" id="UP000516437"/>
    </source>
</evidence>
<dbReference type="InterPro" id="IPR011006">
    <property type="entry name" value="CheY-like_superfamily"/>
</dbReference>
<keyword evidence="7 9" id="KW-0539">Nucleus</keyword>
<dbReference type="PROSITE" id="PS50110">
    <property type="entry name" value="RESPONSE_REGULATORY"/>
    <property type="match status" value="1"/>
</dbReference>
<feature type="compositionally biased region" description="Basic and acidic residues" evidence="10">
    <location>
        <begin position="720"/>
        <end position="733"/>
    </location>
</feature>
<evidence type="ECO:0000256" key="1">
    <source>
        <dbReference type="ARBA" id="ARBA00004123"/>
    </source>
</evidence>
<feature type="compositionally biased region" description="Polar residues" evidence="10">
    <location>
        <begin position="189"/>
        <end position="221"/>
    </location>
</feature>
<evidence type="ECO:0000256" key="5">
    <source>
        <dbReference type="ARBA" id="ARBA00023108"/>
    </source>
</evidence>
<dbReference type="Pfam" id="PF06203">
    <property type="entry name" value="CCT"/>
    <property type="match status" value="1"/>
</dbReference>
<comment type="caution">
    <text evidence="13">The sequence shown here is derived from an EMBL/GenBank/DDBJ whole genome shotgun (WGS) entry which is preliminary data.</text>
</comment>
<sequence>MDPEGWFRFMMGCRYCKQQQQQQQGPVICWERFLPTRSLKVLLVENDDSTRQVVSALLRNCSYEVTAVANGIQAWKILEDPTNHIDLVLTEVVMPLLSGIGLLCKLMNRNTLKNIPVIMMSSHDSMGIVFKCLSKGAVDFLVKPIRKNELKNLWQHVWRRCHSSSGSGSESGTQTRKSVKSKINDESENNTGSSNEQDNGSNGLNIQDGSDNGSGTQSSWTKRAAEVESPQAISPQDQMADAPDSTCAQVIHTKPEKFSNRWLRTTETQECPEQDEQLDNLALVKDKEIGASENPDLPHECPDEMLSIHLQIRRQNKLPEEDTKPLDRVQLEDNSENVTSKPGNQSSNIISDIVNSTDPEAETRDFDPPNGLSDISLIKAHRDSRQVPSLELTLKRLREDVGDVAHDDRNVLRHSDLSAFSKYNTASSANKGHTVNVGGCSPLDNSSVTLNKETMHNFPSHSSGSPPNQQSNVSSSNNDMASTNKCVIPKAEVYDEKPESLSGFKSFHSSAFQPVQNGYVSSSQKVTHGKSADAEVNKVQAQTRCSKQKVQIQHHHHHHHHYHHHVHNTQQHQLEPDEDDVSLKNMAGTAQQCGSSNMLGGPVESNAGNYSVNGSASGSNYGSNGQNGSSTVLKAGMKNVESENGAARNSGAGGISRNNNGNGADDGRVSHREAALTKFRQKRKERCFEKKVRYHSRKKLAEQRPRIRGQFVRQIMSDNKAGKDYESKDHKSGDNSSEGLQ</sequence>
<evidence type="ECO:0000256" key="7">
    <source>
        <dbReference type="ARBA" id="ARBA00023242"/>
    </source>
</evidence>
<proteinExistence type="inferred from homology"/>
<gene>
    <name evidence="13" type="ORF">CJ030_MR0G007685</name>
</gene>
<feature type="region of interest" description="Disordered" evidence="10">
    <location>
        <begin position="317"/>
        <end position="351"/>
    </location>
</feature>
<feature type="region of interest" description="Disordered" evidence="10">
    <location>
        <begin position="642"/>
        <end position="670"/>
    </location>
</feature>
<keyword evidence="3" id="KW-0902">Two-component regulatory system</keyword>
<comment type="similarity">
    <text evidence="2">Belongs to the ARR-like family.</text>
</comment>
<dbReference type="GO" id="GO:0045892">
    <property type="term" value="P:negative regulation of DNA-templated transcription"/>
    <property type="evidence" value="ECO:0007669"/>
    <property type="project" value="UniProtKB-ARBA"/>
</dbReference>
<feature type="compositionally biased region" description="Low complexity" evidence="10">
    <location>
        <begin position="459"/>
        <end position="478"/>
    </location>
</feature>
<keyword evidence="5" id="KW-0090">Biological rhythms</keyword>
<dbReference type="PROSITE" id="PS51017">
    <property type="entry name" value="CCT"/>
    <property type="match status" value="1"/>
</dbReference>
<evidence type="ECO:0000313" key="13">
    <source>
        <dbReference type="EMBL" id="KAB1200285.1"/>
    </source>
</evidence>
<evidence type="ECO:0000256" key="6">
    <source>
        <dbReference type="ARBA" id="ARBA00023163"/>
    </source>
</evidence>
<feature type="compositionally biased region" description="Basic residues" evidence="10">
    <location>
        <begin position="552"/>
        <end position="567"/>
    </location>
</feature>
<dbReference type="GO" id="GO:0000160">
    <property type="term" value="P:phosphorelay signal transduction system"/>
    <property type="evidence" value="ECO:0007669"/>
    <property type="project" value="UniProtKB-KW"/>
</dbReference>
<comment type="subcellular location">
    <subcellularLocation>
        <location evidence="1 9">Nucleus</location>
    </subcellularLocation>
</comment>
<dbReference type="GO" id="GO:0005634">
    <property type="term" value="C:nucleus"/>
    <property type="evidence" value="ECO:0007669"/>
    <property type="project" value="UniProtKB-SubCell"/>
</dbReference>
<protein>
    <submittedName>
        <fullName evidence="13">Two-component response regulator-like PRR73</fullName>
    </submittedName>
</protein>
<feature type="region of interest" description="Disordered" evidence="10">
    <location>
        <begin position="696"/>
        <end position="741"/>
    </location>
</feature>
<dbReference type="FunFam" id="3.40.50.2300:FF:000214">
    <property type="entry name" value="Two-component response regulator-like PRR37"/>
    <property type="match status" value="1"/>
</dbReference>
<dbReference type="InterPro" id="IPR001789">
    <property type="entry name" value="Sig_transdc_resp-reg_receiver"/>
</dbReference>
<evidence type="ECO:0000259" key="12">
    <source>
        <dbReference type="PROSITE" id="PS51017"/>
    </source>
</evidence>
<feature type="compositionally biased region" description="Basic and acidic residues" evidence="10">
    <location>
        <begin position="317"/>
        <end position="331"/>
    </location>
</feature>
<name>A0A6A1UIR7_9ROSI</name>
<dbReference type="CDD" id="cd17582">
    <property type="entry name" value="psREC_PRR"/>
    <property type="match status" value="1"/>
</dbReference>
<evidence type="ECO:0000256" key="3">
    <source>
        <dbReference type="ARBA" id="ARBA00023012"/>
    </source>
</evidence>
<feature type="compositionally biased region" description="Polar residues" evidence="10">
    <location>
        <begin position="336"/>
        <end position="351"/>
    </location>
</feature>
<organism evidence="13 14">
    <name type="scientific">Morella rubra</name>
    <name type="common">Chinese bayberry</name>
    <dbReference type="NCBI Taxonomy" id="262757"/>
    <lineage>
        <taxon>Eukaryota</taxon>
        <taxon>Viridiplantae</taxon>
        <taxon>Streptophyta</taxon>
        <taxon>Embryophyta</taxon>
        <taxon>Tracheophyta</taxon>
        <taxon>Spermatophyta</taxon>
        <taxon>Magnoliopsida</taxon>
        <taxon>eudicotyledons</taxon>
        <taxon>Gunneridae</taxon>
        <taxon>Pentapetalae</taxon>
        <taxon>rosids</taxon>
        <taxon>fabids</taxon>
        <taxon>Fagales</taxon>
        <taxon>Myricaceae</taxon>
        <taxon>Morella</taxon>
    </lineage>
</organism>
<reference evidence="13 14" key="1">
    <citation type="journal article" date="2019" name="Plant Biotechnol. J.">
        <title>The red bayberry genome and genetic basis of sex determination.</title>
        <authorList>
            <person name="Jia H.M."/>
            <person name="Jia H.J."/>
            <person name="Cai Q.L."/>
            <person name="Wang Y."/>
            <person name="Zhao H.B."/>
            <person name="Yang W.F."/>
            <person name="Wang G.Y."/>
            <person name="Li Y.H."/>
            <person name="Zhan D.L."/>
            <person name="Shen Y.T."/>
            <person name="Niu Q.F."/>
            <person name="Chang L."/>
            <person name="Qiu J."/>
            <person name="Zhao L."/>
            <person name="Xie H.B."/>
            <person name="Fu W.Y."/>
            <person name="Jin J."/>
            <person name="Li X.W."/>
            <person name="Jiao Y."/>
            <person name="Zhou C.C."/>
            <person name="Tu T."/>
            <person name="Chai C.Y."/>
            <person name="Gao J.L."/>
            <person name="Fan L.J."/>
            <person name="van de Weg E."/>
            <person name="Wang J.Y."/>
            <person name="Gao Z.S."/>
        </authorList>
    </citation>
    <scope>NUCLEOTIDE SEQUENCE [LARGE SCALE GENOMIC DNA]</scope>
    <source>
        <tissue evidence="13">Leaves</tissue>
    </source>
</reference>
<dbReference type="GO" id="GO:0007623">
    <property type="term" value="P:circadian rhythm"/>
    <property type="evidence" value="ECO:0007669"/>
    <property type="project" value="UniProtKB-ARBA"/>
</dbReference>
<evidence type="ECO:0000259" key="11">
    <source>
        <dbReference type="PROSITE" id="PS50110"/>
    </source>
</evidence>
<dbReference type="EMBL" id="RXIC02000185">
    <property type="protein sequence ID" value="KAB1200285.1"/>
    <property type="molecule type" value="Genomic_DNA"/>
</dbReference>